<dbReference type="PANTHER" id="PTHR30182">
    <property type="entry name" value="L-SERINE DEHYDRATASE"/>
    <property type="match status" value="1"/>
</dbReference>
<dbReference type="AlphaFoldDB" id="A0A161V3Q7"/>
<name>A0A161V3Q7_9HYPH</name>
<organism evidence="14 15">
    <name type="scientific">Pseudovibrio axinellae</name>
    <dbReference type="NCBI Taxonomy" id="989403"/>
    <lineage>
        <taxon>Bacteria</taxon>
        <taxon>Pseudomonadati</taxon>
        <taxon>Pseudomonadota</taxon>
        <taxon>Alphaproteobacteria</taxon>
        <taxon>Hyphomicrobiales</taxon>
        <taxon>Stappiaceae</taxon>
        <taxon>Pseudovibrio</taxon>
    </lineage>
</organism>
<dbReference type="EC" id="4.3.1.17" evidence="11"/>
<keyword evidence="5 11" id="KW-0004">4Fe-4S</keyword>
<evidence type="ECO:0000256" key="9">
    <source>
        <dbReference type="ARBA" id="ARBA00023239"/>
    </source>
</evidence>
<evidence type="ECO:0000256" key="4">
    <source>
        <dbReference type="ARBA" id="ARBA00022432"/>
    </source>
</evidence>
<accession>A0A161V3Q7</accession>
<evidence type="ECO:0000313" key="15">
    <source>
        <dbReference type="Proteomes" id="UP000076577"/>
    </source>
</evidence>
<keyword evidence="8 11" id="KW-0411">Iron-sulfur</keyword>
<keyword evidence="6 11" id="KW-0479">Metal-binding</keyword>
<dbReference type="Proteomes" id="UP000076577">
    <property type="component" value="Unassembled WGS sequence"/>
</dbReference>
<comment type="caution">
    <text evidence="14">The sequence shown here is derived from an EMBL/GenBank/DDBJ whole genome shotgun (WGS) entry which is preliminary data.</text>
</comment>
<comment type="catalytic activity">
    <reaction evidence="10 11">
        <text>L-serine = pyruvate + NH4(+)</text>
        <dbReference type="Rhea" id="RHEA:19169"/>
        <dbReference type="ChEBI" id="CHEBI:15361"/>
        <dbReference type="ChEBI" id="CHEBI:28938"/>
        <dbReference type="ChEBI" id="CHEBI:33384"/>
        <dbReference type="EC" id="4.3.1.17"/>
    </reaction>
</comment>
<dbReference type="Gene3D" id="3.30.1330.90">
    <property type="entry name" value="D-3-phosphoglycerate dehydrogenase, domain 3"/>
    <property type="match status" value="1"/>
</dbReference>
<dbReference type="InterPro" id="IPR051318">
    <property type="entry name" value="Fe-S_L-Ser"/>
</dbReference>
<dbReference type="GO" id="GO:0046872">
    <property type="term" value="F:metal ion binding"/>
    <property type="evidence" value="ECO:0007669"/>
    <property type="project" value="UniProtKB-KW"/>
</dbReference>
<dbReference type="FunFam" id="3.30.1330.90:FF:000001">
    <property type="entry name" value="L-serine ammonia-lyase 1"/>
    <property type="match status" value="1"/>
</dbReference>
<dbReference type="NCBIfam" id="TIGR00720">
    <property type="entry name" value="sda_mono"/>
    <property type="match status" value="1"/>
</dbReference>
<feature type="domain" description="Serine dehydratase-like alpha subunit" evidence="12">
    <location>
        <begin position="182"/>
        <end position="447"/>
    </location>
</feature>
<evidence type="ECO:0000256" key="3">
    <source>
        <dbReference type="ARBA" id="ARBA00008636"/>
    </source>
</evidence>
<dbReference type="InterPro" id="IPR004644">
    <property type="entry name" value="Fe-S_L-Ser_mono"/>
</dbReference>
<evidence type="ECO:0000256" key="6">
    <source>
        <dbReference type="ARBA" id="ARBA00022723"/>
    </source>
</evidence>
<dbReference type="InterPro" id="IPR005131">
    <property type="entry name" value="Ser_deHydtase_bsu"/>
</dbReference>
<dbReference type="InterPro" id="IPR005130">
    <property type="entry name" value="Ser_deHydtase-like_asu"/>
</dbReference>
<dbReference type="GO" id="GO:0051539">
    <property type="term" value="F:4 iron, 4 sulfur cluster binding"/>
    <property type="evidence" value="ECO:0007669"/>
    <property type="project" value="UniProtKB-UniRule"/>
</dbReference>
<evidence type="ECO:0000259" key="12">
    <source>
        <dbReference type="Pfam" id="PF03313"/>
    </source>
</evidence>
<dbReference type="InterPro" id="IPR029009">
    <property type="entry name" value="ASB_dom_sf"/>
</dbReference>
<evidence type="ECO:0000256" key="2">
    <source>
        <dbReference type="ARBA" id="ARBA00004742"/>
    </source>
</evidence>
<keyword evidence="15" id="KW-1185">Reference proteome</keyword>
<evidence type="ECO:0000256" key="11">
    <source>
        <dbReference type="RuleBase" id="RU366059"/>
    </source>
</evidence>
<keyword evidence="9 11" id="KW-0456">Lyase</keyword>
<dbReference type="GO" id="GO:0003941">
    <property type="term" value="F:L-serine ammonia-lyase activity"/>
    <property type="evidence" value="ECO:0007669"/>
    <property type="project" value="UniProtKB-UniRule"/>
</dbReference>
<dbReference type="Pfam" id="PF03313">
    <property type="entry name" value="SDH_alpha"/>
    <property type="match status" value="1"/>
</dbReference>
<protein>
    <recommendedName>
        <fullName evidence="11">L-serine dehydratase</fullName>
        <ecNumber evidence="11">4.3.1.17</ecNumber>
    </recommendedName>
</protein>
<proteinExistence type="inferred from homology"/>
<reference evidence="14 15" key="1">
    <citation type="journal article" date="2016" name="Front. Microbiol.">
        <title>Comparative Genomic Analysis Reveals a Diverse Repertoire of Genes Involved in Prokaryote-Eukaryote Interactions within the Pseudovibrio Genus.</title>
        <authorList>
            <person name="Romano S."/>
            <person name="Fernandez-Guerra A."/>
            <person name="Reen F.J."/>
            <person name="Glockner F.O."/>
            <person name="Crowley S.P."/>
            <person name="O'Sullivan O."/>
            <person name="Cotter P.D."/>
            <person name="Adams C."/>
            <person name="Dobson A.D."/>
            <person name="O'Gara F."/>
        </authorList>
    </citation>
    <scope>NUCLEOTIDE SEQUENCE [LARGE SCALE GENOMIC DNA]</scope>
    <source>
        <strain evidence="14 15">Ad2</strain>
    </source>
</reference>
<evidence type="ECO:0000256" key="5">
    <source>
        <dbReference type="ARBA" id="ARBA00022485"/>
    </source>
</evidence>
<evidence type="ECO:0000259" key="13">
    <source>
        <dbReference type="Pfam" id="PF03315"/>
    </source>
</evidence>
<comment type="pathway">
    <text evidence="2">Carbohydrate biosynthesis; gluconeogenesis.</text>
</comment>
<keyword evidence="7 11" id="KW-0408">Iron</keyword>
<sequence>MFSVFDIFKIGVGPSSSHTVGPMKAAKQFIDNLRAMDKLRDVTRITVDVYGSLSLTGKGHHTDTAIIMGLGGNSPETVDIDSIPEFIQRVEQTGRLPVGMHCHVVDFPNDAITFHRPALELHENGMSIHAFAGGENILSKTYYSIGGGFIVDEENFGKDSTSEISVPYPYKYAAEMLAHCRKNGMSISALVMENEKAYRSETELRESFGRVWNVMRDGIERGCNTEGLLAGPLRVPRRAAALHRQLTATERNSNDPMATVDWINMFALAVSEENAAGGRVVTAPTNGAAGIIPAVLAYYDKFIERIESEHYTKFFLAAGAIGALYKTNASISGAEVGCQGEVGVACSMAAAGLAELMGASASQVCIAAEIGMEHNLGLTCDPVLGQVQVPCIERNAIASVKAINATRMAMRRNSDPCVSLDKVIATMYETGKDMCPKYRETSQGGLALKVVPEAAA</sequence>
<dbReference type="GO" id="GO:0006094">
    <property type="term" value="P:gluconeogenesis"/>
    <property type="evidence" value="ECO:0007669"/>
    <property type="project" value="UniProtKB-KW"/>
</dbReference>
<dbReference type="SUPFAM" id="SSF143548">
    <property type="entry name" value="Serine metabolism enzymes domain"/>
    <property type="match status" value="1"/>
</dbReference>
<dbReference type="PANTHER" id="PTHR30182:SF1">
    <property type="entry name" value="L-SERINE DEHYDRATASE 1"/>
    <property type="match status" value="1"/>
</dbReference>
<evidence type="ECO:0000256" key="8">
    <source>
        <dbReference type="ARBA" id="ARBA00023014"/>
    </source>
</evidence>
<evidence type="ECO:0000256" key="7">
    <source>
        <dbReference type="ARBA" id="ARBA00023004"/>
    </source>
</evidence>
<evidence type="ECO:0000256" key="10">
    <source>
        <dbReference type="ARBA" id="ARBA00049406"/>
    </source>
</evidence>
<evidence type="ECO:0000313" key="14">
    <source>
        <dbReference type="EMBL" id="KZL12562.1"/>
    </source>
</evidence>
<feature type="domain" description="Serine dehydratase beta chain" evidence="13">
    <location>
        <begin position="3"/>
        <end position="154"/>
    </location>
</feature>
<comment type="similarity">
    <text evidence="3 11">Belongs to the iron-sulfur dependent L-serine dehydratase family.</text>
</comment>
<dbReference type="OrthoDB" id="9805537at2"/>
<evidence type="ECO:0000256" key="1">
    <source>
        <dbReference type="ARBA" id="ARBA00001966"/>
    </source>
</evidence>
<dbReference type="PATRIC" id="fig|989403.3.peg.4214"/>
<dbReference type="Pfam" id="PF03315">
    <property type="entry name" value="SDH_beta"/>
    <property type="match status" value="1"/>
</dbReference>
<dbReference type="GO" id="GO:0009063">
    <property type="term" value="P:amino acid catabolic process"/>
    <property type="evidence" value="ECO:0007669"/>
    <property type="project" value="UniProtKB-ARBA"/>
</dbReference>
<dbReference type="STRING" id="989403.SAMN05421798_101112"/>
<keyword evidence="4 11" id="KW-0312">Gluconeogenesis</keyword>
<gene>
    <name evidence="14" type="primary">sdaA</name>
    <name evidence="14" type="ORF">PsAD2_03868</name>
</gene>
<comment type="cofactor">
    <cofactor evidence="1 11">
        <name>[4Fe-4S] cluster</name>
        <dbReference type="ChEBI" id="CHEBI:49883"/>
    </cofactor>
</comment>
<dbReference type="EMBL" id="LMCB01000098">
    <property type="protein sequence ID" value="KZL12562.1"/>
    <property type="molecule type" value="Genomic_DNA"/>
</dbReference>
<dbReference type="RefSeq" id="WP_068009619.1">
    <property type="nucleotide sequence ID" value="NZ_FOFM01000001.1"/>
</dbReference>